<evidence type="ECO:0000259" key="11">
    <source>
        <dbReference type="PROSITE" id="PS50102"/>
    </source>
</evidence>
<dbReference type="GeneID" id="19117178"/>
<dbReference type="InterPro" id="IPR011990">
    <property type="entry name" value="TPR-like_helical_dom_sf"/>
</dbReference>
<feature type="region of interest" description="Disordered" evidence="10">
    <location>
        <begin position="1"/>
        <end position="95"/>
    </location>
</feature>
<dbReference type="Gene3D" id="3.30.70.330">
    <property type="match status" value="4"/>
</dbReference>
<feature type="domain" description="RRM" evidence="11">
    <location>
        <begin position="826"/>
        <end position="901"/>
    </location>
</feature>
<protein>
    <recommendedName>
        <fullName evidence="8">U4/U6 snRNA-associated-splicing factor PRP24</fullName>
    </recommendedName>
</protein>
<dbReference type="PANTHER" id="PTHR48025:SF1">
    <property type="entry name" value="RRM DOMAIN-CONTAINING PROTEIN"/>
    <property type="match status" value="1"/>
</dbReference>
<keyword evidence="13" id="KW-1185">Reference proteome</keyword>
<keyword evidence="6" id="KW-0539">Nucleus</keyword>
<sequence>MDINALLSPDNSPAKAGRSGDLSRSPRKVRPSGNKRAASGLSKEITRSPDRNLSTSLTGLSDPATKAPSASSPHSSFAHAQLQQRPKGTHRHASTPQMETLADLASMQQRHRATRTNSATSLRHADIVEVQRSPSFMHSANPPPMVRNISGQSLADLTMAEAPTQTPPPRSVTSAALSDAESQTVTGLLSYLSENSYAYDSHVQLIGLLHKGFLAHTYPSVEAVEASPQDPHGYGLLVELRQAREAMDTRFAVGEDLWLEWLSDETALARSGEERVSVTELYQKAVQDEPSSVKLWQAYVDWVQSNYAACNNLEGADQSGWADQDKEMCAELFTKDMIVDVLEQGVAATQWRIDESHLLWNRHAQLVLEDLPASPSAPDVEKLRSMFAQRLQTPHATSTETARMFWSFVSRFEPDNWEGIMTEVNEVAAPARKQVALREEHELAVQRALERADKEALFAAFASYLQWERKHVNRGVFGRELCCAVYERALLRFPTYTEWWLDYTDFVAMDKAASSVLPLLERATRHCPWSGDLWGSRILRADVEGKPHVDIEATKHRATNSGLLDVGGMEELLKVLQQWCSYLRRHAFKRTSSEDDVDTAEVGITMALEDIQQAGTRIYGKGFTGDPRFRLETIQLKFLSEARRFDDARAIYKRLALLHKDSFDFWSKYYVWEMWLWGFERIRDAHRVETSDNGPDLATAVLQQALAQKHIDSPEKVVDLYLNHFQQHESGERLQAALVDAREYVKQVAARRAKEAELAAVKQPEPQEAPMQVESTITGGKRKAEEHIVNGDGKRSKTDAVPITVANQSEPSASVSAQAKRDREHNTITVRNLAPEVQELDIKKFFRDIGQPRSINILQDKDSDTATATVEFDSHEDVLAAKIRNGKELQGREVRIYSGSQNTLYVANYPPEYDETTMRNLFDSYGEILSVRFPSLKYNSRRRFCYVQFLTDEMARAAETAMDGKMLDGQHKLVAKISNPDAKKQRSGAQAEGREVFVKNLERNASEAEVKEYFGQYGEVVSLNLVKLVNNKRTGTGFVVFASSDEANAALAANNKPFKDRILHVEVSSSKAEGRAAPLDRARKTDIIVTSGAASASPEPDAVGNGRRGSDVSMQSASQASEDAFRTARERKIAILDLPDTVNDARIRTAMERYGPITKIQLRRADNGAIVEFANLKDAFNVREGVDVSALGPNVRTGDVADLLSRVKKRQAMSGEVSTSRIMGGLGMRPASFLRPGQRGGRRGGLGFKRGGAIVGEKGVESSEHSAPAPSSNGTTAAKSNADFRAMLEQGKKAPEPREEA</sequence>
<reference evidence="12 13" key="1">
    <citation type="journal article" date="2012" name="PLoS Pathog.">
        <title>Diverse lifestyles and strategies of plant pathogenesis encoded in the genomes of eighteen Dothideomycetes fungi.</title>
        <authorList>
            <person name="Ohm R.A."/>
            <person name="Feau N."/>
            <person name="Henrissat B."/>
            <person name="Schoch C.L."/>
            <person name="Horwitz B.A."/>
            <person name="Barry K.W."/>
            <person name="Condon B.J."/>
            <person name="Copeland A.C."/>
            <person name="Dhillon B."/>
            <person name="Glaser F."/>
            <person name="Hesse C.N."/>
            <person name="Kosti I."/>
            <person name="LaButti K."/>
            <person name="Lindquist E.A."/>
            <person name="Lucas S."/>
            <person name="Salamov A.A."/>
            <person name="Bradshaw R.E."/>
            <person name="Ciuffetti L."/>
            <person name="Hamelin R.C."/>
            <person name="Kema G.H.J."/>
            <person name="Lawrence C."/>
            <person name="Scott J.A."/>
            <person name="Spatafora J.W."/>
            <person name="Turgeon B.G."/>
            <person name="de Wit P.J.G.M."/>
            <person name="Zhong S."/>
            <person name="Goodwin S.B."/>
            <person name="Grigoriev I.V."/>
        </authorList>
    </citation>
    <scope>NUCLEOTIDE SEQUENCE [LARGE SCALE GENOMIC DNA]</scope>
    <source>
        <strain evidence="12 13">UAMH 10762</strain>
    </source>
</reference>
<dbReference type="Gene3D" id="1.25.40.10">
    <property type="entry name" value="Tetratricopeptide repeat domain"/>
    <property type="match status" value="2"/>
</dbReference>
<dbReference type="CDD" id="cd00590">
    <property type="entry name" value="RRM_SF"/>
    <property type="match status" value="1"/>
</dbReference>
<dbReference type="InterPro" id="IPR031766">
    <property type="entry name" value="RRM_occluded"/>
</dbReference>
<feature type="domain" description="RRM" evidence="11">
    <location>
        <begin position="994"/>
        <end position="1070"/>
    </location>
</feature>
<dbReference type="InterPro" id="IPR012677">
    <property type="entry name" value="Nucleotide-bd_a/b_plait_sf"/>
</dbReference>
<evidence type="ECO:0000256" key="3">
    <source>
        <dbReference type="ARBA" id="ARBA00022737"/>
    </source>
</evidence>
<dbReference type="SUPFAM" id="SSF54928">
    <property type="entry name" value="RNA-binding domain, RBD"/>
    <property type="match status" value="2"/>
</dbReference>
<organism evidence="12 13">
    <name type="scientific">Baudoinia panamericana (strain UAMH 10762)</name>
    <name type="common">Angels' share fungus</name>
    <name type="synonym">Baudoinia compniacensis (strain UAMH 10762)</name>
    <dbReference type="NCBI Taxonomy" id="717646"/>
    <lineage>
        <taxon>Eukaryota</taxon>
        <taxon>Fungi</taxon>
        <taxon>Dikarya</taxon>
        <taxon>Ascomycota</taxon>
        <taxon>Pezizomycotina</taxon>
        <taxon>Dothideomycetes</taxon>
        <taxon>Dothideomycetidae</taxon>
        <taxon>Mycosphaerellales</taxon>
        <taxon>Teratosphaeriaceae</taxon>
        <taxon>Baudoinia</taxon>
    </lineage>
</organism>
<dbReference type="FunFam" id="3.30.70.330:FF:000365">
    <property type="entry name" value="U4/U6 snRNA-associated-splicing factor PRP24"/>
    <property type="match status" value="1"/>
</dbReference>
<name>M2LEE8_BAUPA</name>
<evidence type="ECO:0000256" key="8">
    <source>
        <dbReference type="ARBA" id="ARBA00093627"/>
    </source>
</evidence>
<feature type="compositionally biased region" description="Polar residues" evidence="10">
    <location>
        <begin position="1112"/>
        <end position="1121"/>
    </location>
</feature>
<feature type="compositionally biased region" description="Low complexity" evidence="10">
    <location>
        <begin position="67"/>
        <end position="80"/>
    </location>
</feature>
<keyword evidence="2" id="KW-0507">mRNA processing</keyword>
<dbReference type="RefSeq" id="XP_007680522.1">
    <property type="nucleotide sequence ID" value="XM_007682332.1"/>
</dbReference>
<dbReference type="InterPro" id="IPR050502">
    <property type="entry name" value="Euk_RNA-bind_prot"/>
</dbReference>
<feature type="compositionally biased region" description="Basic and acidic residues" evidence="10">
    <location>
        <begin position="782"/>
        <end position="797"/>
    </location>
</feature>
<feature type="region of interest" description="Disordered" evidence="10">
    <location>
        <begin position="765"/>
        <end position="797"/>
    </location>
</feature>
<dbReference type="Pfam" id="PF16842">
    <property type="entry name" value="RRM_occluded"/>
    <property type="match status" value="1"/>
</dbReference>
<dbReference type="EMBL" id="KB445562">
    <property type="protein sequence ID" value="EMC92377.1"/>
    <property type="molecule type" value="Genomic_DNA"/>
</dbReference>
<comment type="function">
    <text evidence="7">Functions as a recycling factor of the spliceosome, a machinery that forms on each precursor-messenger RNA (pre-mRNA) and catalyzes the removal of introns. Chaperones the re-annealing of U4 and U6 snRNAs (small nuclear RNAs) released from previous rounds of splicing, an initial step in reforming the U4/U6-U5 tri-snRNP (small nuclear ribonucleoprotein) that can reassemble into another spliceosome complex; this step involves binding U6 and facilitating the unwinding of the U6 internal stem loop, followed by base-pairing of U6 to U4.</text>
</comment>
<dbReference type="HOGENOM" id="CLU_003925_0_0_1"/>
<keyword evidence="3" id="KW-0677">Repeat</keyword>
<dbReference type="GO" id="GO:0008380">
    <property type="term" value="P:RNA splicing"/>
    <property type="evidence" value="ECO:0007669"/>
    <property type="project" value="UniProtKB-KW"/>
</dbReference>
<dbReference type="GO" id="GO:0005688">
    <property type="term" value="C:U6 snRNP"/>
    <property type="evidence" value="ECO:0007669"/>
    <property type="project" value="UniProtKB-ARBA"/>
</dbReference>
<feature type="region of interest" description="Disordered" evidence="10">
    <location>
        <begin position="1228"/>
        <end position="1301"/>
    </location>
</feature>
<dbReference type="PROSITE" id="PS50102">
    <property type="entry name" value="RRM"/>
    <property type="match status" value="3"/>
</dbReference>
<dbReference type="Pfam" id="PF00076">
    <property type="entry name" value="RRM_1"/>
    <property type="match status" value="3"/>
</dbReference>
<accession>M2LEE8</accession>
<feature type="compositionally biased region" description="Basic and acidic residues" evidence="10">
    <location>
        <begin position="1290"/>
        <end position="1301"/>
    </location>
</feature>
<keyword evidence="5" id="KW-0508">mRNA splicing</keyword>
<dbReference type="GO" id="GO:0006397">
    <property type="term" value="P:mRNA processing"/>
    <property type="evidence" value="ECO:0007669"/>
    <property type="project" value="UniProtKB-KW"/>
</dbReference>
<evidence type="ECO:0000256" key="10">
    <source>
        <dbReference type="SAM" id="MobiDB-lite"/>
    </source>
</evidence>
<dbReference type="Proteomes" id="UP000011761">
    <property type="component" value="Unassembled WGS sequence"/>
</dbReference>
<evidence type="ECO:0000256" key="9">
    <source>
        <dbReference type="PROSITE-ProRule" id="PRU00176"/>
    </source>
</evidence>
<dbReference type="SUPFAM" id="SSF48452">
    <property type="entry name" value="TPR-like"/>
    <property type="match status" value="1"/>
</dbReference>
<gene>
    <name evidence="12" type="ORF">BAUCODRAFT_78497</name>
</gene>
<evidence type="ECO:0000256" key="5">
    <source>
        <dbReference type="ARBA" id="ARBA00023187"/>
    </source>
</evidence>
<evidence type="ECO:0000256" key="4">
    <source>
        <dbReference type="ARBA" id="ARBA00022884"/>
    </source>
</evidence>
<feature type="compositionally biased region" description="Gly residues" evidence="10">
    <location>
        <begin position="1243"/>
        <end position="1254"/>
    </location>
</feature>
<dbReference type="OMA" id="LWARYIL"/>
<dbReference type="GO" id="GO:0003729">
    <property type="term" value="F:mRNA binding"/>
    <property type="evidence" value="ECO:0007669"/>
    <property type="project" value="TreeGrafter"/>
</dbReference>
<evidence type="ECO:0000256" key="6">
    <source>
        <dbReference type="ARBA" id="ARBA00023242"/>
    </source>
</evidence>
<evidence type="ECO:0000256" key="7">
    <source>
        <dbReference type="ARBA" id="ARBA00093374"/>
    </source>
</evidence>
<dbReference type="eggNOG" id="KOG0128">
    <property type="taxonomic scope" value="Eukaryota"/>
</dbReference>
<evidence type="ECO:0000256" key="2">
    <source>
        <dbReference type="ARBA" id="ARBA00022664"/>
    </source>
</evidence>
<dbReference type="InterPro" id="IPR000504">
    <property type="entry name" value="RRM_dom"/>
</dbReference>
<dbReference type="STRING" id="717646.M2LEE8"/>
<feature type="region of interest" description="Disordered" evidence="10">
    <location>
        <begin position="1091"/>
        <end position="1123"/>
    </location>
</feature>
<dbReference type="KEGG" id="bcom:BAUCODRAFT_78497"/>
<evidence type="ECO:0000313" key="12">
    <source>
        <dbReference type="EMBL" id="EMC92377.1"/>
    </source>
</evidence>
<dbReference type="OrthoDB" id="360390at2759"/>
<dbReference type="PANTHER" id="PTHR48025">
    <property type="entry name" value="OS02G0815200 PROTEIN"/>
    <property type="match status" value="1"/>
</dbReference>
<dbReference type="SMART" id="SM00360">
    <property type="entry name" value="RRM"/>
    <property type="match status" value="4"/>
</dbReference>
<comment type="subcellular location">
    <subcellularLocation>
        <location evidence="1">Nucleus</location>
    </subcellularLocation>
</comment>
<dbReference type="InterPro" id="IPR035979">
    <property type="entry name" value="RBD_domain_sf"/>
</dbReference>
<keyword evidence="4 9" id="KW-0694">RNA-binding</keyword>
<proteinExistence type="predicted"/>
<evidence type="ECO:0000256" key="1">
    <source>
        <dbReference type="ARBA" id="ARBA00004123"/>
    </source>
</evidence>
<evidence type="ECO:0000313" key="13">
    <source>
        <dbReference type="Proteomes" id="UP000011761"/>
    </source>
</evidence>
<feature type="domain" description="RRM" evidence="11">
    <location>
        <begin position="902"/>
        <end position="980"/>
    </location>
</feature>
<dbReference type="InterPro" id="IPR003107">
    <property type="entry name" value="HAT"/>
</dbReference>
<dbReference type="SMART" id="SM00386">
    <property type="entry name" value="HAT"/>
    <property type="match status" value="4"/>
</dbReference>